<reference evidence="1" key="1">
    <citation type="journal article" date="2021" name="Genome Biol. Evol.">
        <title>A High-Quality Reference Genome for a Parasitic Bivalve with Doubly Uniparental Inheritance (Bivalvia: Unionida).</title>
        <authorList>
            <person name="Smith C.H."/>
        </authorList>
    </citation>
    <scope>NUCLEOTIDE SEQUENCE</scope>
    <source>
        <strain evidence="1">CHS0354</strain>
    </source>
</reference>
<keyword evidence="2" id="KW-1185">Reference proteome</keyword>
<gene>
    <name evidence="1" type="ORF">CHS0354_042492</name>
</gene>
<protein>
    <submittedName>
        <fullName evidence="1">Uncharacterized protein</fullName>
    </submittedName>
</protein>
<reference evidence="1" key="2">
    <citation type="journal article" date="2021" name="Genome Biol. Evol.">
        <title>Developing a high-quality reference genome for a parasitic bivalve with doubly uniparental inheritance (Bivalvia: Unionida).</title>
        <authorList>
            <person name="Smith C.H."/>
        </authorList>
    </citation>
    <scope>NUCLEOTIDE SEQUENCE</scope>
    <source>
        <strain evidence="1">CHS0354</strain>
        <tissue evidence="1">Mantle</tissue>
    </source>
</reference>
<sequence>MTVSFHHQQQGKLQEKKIVRHYIDQGIVQTVDVRQALHMVIMVLGSVTQSTISNNFRLVQIILTPTITVDDIDDGDDMPLSQLKDLIRNLPTQLRCLPMNTYG</sequence>
<accession>A0AAE0S998</accession>
<dbReference type="AlphaFoldDB" id="A0AAE0S998"/>
<evidence type="ECO:0000313" key="1">
    <source>
        <dbReference type="EMBL" id="KAK3587705.1"/>
    </source>
</evidence>
<dbReference type="Proteomes" id="UP001195483">
    <property type="component" value="Unassembled WGS sequence"/>
</dbReference>
<evidence type="ECO:0000313" key="2">
    <source>
        <dbReference type="Proteomes" id="UP001195483"/>
    </source>
</evidence>
<proteinExistence type="predicted"/>
<dbReference type="EMBL" id="JAEAOA010002355">
    <property type="protein sequence ID" value="KAK3587705.1"/>
    <property type="molecule type" value="Genomic_DNA"/>
</dbReference>
<comment type="caution">
    <text evidence="1">The sequence shown here is derived from an EMBL/GenBank/DDBJ whole genome shotgun (WGS) entry which is preliminary data.</text>
</comment>
<organism evidence="1 2">
    <name type="scientific">Potamilus streckersoni</name>
    <dbReference type="NCBI Taxonomy" id="2493646"/>
    <lineage>
        <taxon>Eukaryota</taxon>
        <taxon>Metazoa</taxon>
        <taxon>Spiralia</taxon>
        <taxon>Lophotrochozoa</taxon>
        <taxon>Mollusca</taxon>
        <taxon>Bivalvia</taxon>
        <taxon>Autobranchia</taxon>
        <taxon>Heteroconchia</taxon>
        <taxon>Palaeoheterodonta</taxon>
        <taxon>Unionida</taxon>
        <taxon>Unionoidea</taxon>
        <taxon>Unionidae</taxon>
        <taxon>Ambleminae</taxon>
        <taxon>Lampsilini</taxon>
        <taxon>Potamilus</taxon>
    </lineage>
</organism>
<name>A0AAE0S998_9BIVA</name>
<reference evidence="1" key="3">
    <citation type="submission" date="2023-05" db="EMBL/GenBank/DDBJ databases">
        <authorList>
            <person name="Smith C.H."/>
        </authorList>
    </citation>
    <scope>NUCLEOTIDE SEQUENCE</scope>
    <source>
        <strain evidence="1">CHS0354</strain>
        <tissue evidence="1">Mantle</tissue>
    </source>
</reference>